<feature type="transmembrane region" description="Helical" evidence="7">
    <location>
        <begin position="174"/>
        <end position="197"/>
    </location>
</feature>
<keyword evidence="2 7" id="KW-0812">Transmembrane</keyword>
<evidence type="ECO:0000256" key="1">
    <source>
        <dbReference type="ARBA" id="ARBA00004141"/>
    </source>
</evidence>
<dbReference type="PANTHER" id="PTHR33048:SF123">
    <property type="entry name" value="INTEGRAL MEMBRANE PROTEIN"/>
    <property type="match status" value="1"/>
</dbReference>
<feature type="transmembrane region" description="Helical" evidence="7">
    <location>
        <begin position="209"/>
        <end position="229"/>
    </location>
</feature>
<proteinExistence type="inferred from homology"/>
<dbReference type="GO" id="GO:0016020">
    <property type="term" value="C:membrane"/>
    <property type="evidence" value="ECO:0007669"/>
    <property type="project" value="UniProtKB-SubCell"/>
</dbReference>
<reference evidence="10" key="1">
    <citation type="journal article" date="2017" name="Nat. Microbiol.">
        <title>Global analysis of biosynthetic gene clusters reveals vast potential of secondary metabolite production in Penicillium species.</title>
        <authorList>
            <person name="Nielsen J.C."/>
            <person name="Grijseels S."/>
            <person name="Prigent S."/>
            <person name="Ji B."/>
            <person name="Dainat J."/>
            <person name="Nielsen K.F."/>
            <person name="Frisvad J.C."/>
            <person name="Workman M."/>
            <person name="Nielsen J."/>
        </authorList>
    </citation>
    <scope>NUCLEOTIDE SEQUENCE [LARGE SCALE GENOMIC DNA]</scope>
    <source>
        <strain evidence="10">IBT 24891</strain>
    </source>
</reference>
<protein>
    <recommendedName>
        <fullName evidence="8">Rhodopsin domain-containing protein</fullName>
    </recommendedName>
</protein>
<sequence length="370" mass="41388">METTPGDADESQVSSILTCNIILIVASTLAVFVRIYARIRYISIGWDDYLCIVGWVGTFVECLMCVLMTRFGYGHHVYTIHDERKLAMFLKLDFVTELSYVIAFGAIKTSFCLFYLKIFPGKTFKILCYCVLFVIVGETCSDLFVVTFQCWPVAKAWDASGTLGGRCLELLTFYYISFALRTVTDLALLTLPIPRLLRLKISTGKRVGLIIMFGLGALVTVASIIRATYLNNFSTDHTWSLVQTLNWSSAELGVGVIISCVPSFKALVTFQFPEIRSLLGLSSNRSNRGYRETYSLSGRRAGRRDGSRSWRRSHGEVGQGKEISTEEGDTEVDLSRPDSKEGQFSQPSDEIRVTTDVTVNRIEHSPSGRN</sequence>
<dbReference type="OrthoDB" id="5413793at2759"/>
<dbReference type="Proteomes" id="UP000191285">
    <property type="component" value="Unassembled WGS sequence"/>
</dbReference>
<evidence type="ECO:0000259" key="8">
    <source>
        <dbReference type="Pfam" id="PF20684"/>
    </source>
</evidence>
<feature type="transmembrane region" description="Helical" evidence="7">
    <location>
        <begin position="49"/>
        <end position="69"/>
    </location>
</feature>
<evidence type="ECO:0000256" key="6">
    <source>
        <dbReference type="SAM" id="MobiDB-lite"/>
    </source>
</evidence>
<evidence type="ECO:0000256" key="2">
    <source>
        <dbReference type="ARBA" id="ARBA00022692"/>
    </source>
</evidence>
<feature type="transmembrane region" description="Helical" evidence="7">
    <location>
        <begin position="98"/>
        <end position="119"/>
    </location>
</feature>
<organism evidence="9 10">
    <name type="scientific">Penicillium steckii</name>
    <dbReference type="NCBI Taxonomy" id="303698"/>
    <lineage>
        <taxon>Eukaryota</taxon>
        <taxon>Fungi</taxon>
        <taxon>Dikarya</taxon>
        <taxon>Ascomycota</taxon>
        <taxon>Pezizomycotina</taxon>
        <taxon>Eurotiomycetes</taxon>
        <taxon>Eurotiomycetidae</taxon>
        <taxon>Eurotiales</taxon>
        <taxon>Aspergillaceae</taxon>
        <taxon>Penicillium</taxon>
    </lineage>
</organism>
<dbReference type="AlphaFoldDB" id="A0A1V6U168"/>
<evidence type="ECO:0000256" key="4">
    <source>
        <dbReference type="ARBA" id="ARBA00023136"/>
    </source>
</evidence>
<evidence type="ECO:0000256" key="7">
    <source>
        <dbReference type="SAM" id="Phobius"/>
    </source>
</evidence>
<accession>A0A1V6U168</accession>
<dbReference type="InterPro" id="IPR052337">
    <property type="entry name" value="SAT4-like"/>
</dbReference>
<feature type="compositionally biased region" description="Basic and acidic residues" evidence="6">
    <location>
        <begin position="361"/>
        <end position="370"/>
    </location>
</feature>
<dbReference type="Pfam" id="PF20684">
    <property type="entry name" value="Fung_rhodopsin"/>
    <property type="match status" value="1"/>
</dbReference>
<evidence type="ECO:0000256" key="3">
    <source>
        <dbReference type="ARBA" id="ARBA00022989"/>
    </source>
</evidence>
<feature type="domain" description="Rhodopsin" evidence="8">
    <location>
        <begin position="33"/>
        <end position="268"/>
    </location>
</feature>
<feature type="transmembrane region" description="Helical" evidence="7">
    <location>
        <begin position="126"/>
        <end position="154"/>
    </location>
</feature>
<evidence type="ECO:0000313" key="9">
    <source>
        <dbReference type="EMBL" id="OQE32231.1"/>
    </source>
</evidence>
<comment type="caution">
    <text evidence="9">The sequence shown here is derived from an EMBL/GenBank/DDBJ whole genome shotgun (WGS) entry which is preliminary data.</text>
</comment>
<dbReference type="InterPro" id="IPR049326">
    <property type="entry name" value="Rhodopsin_dom_fungi"/>
</dbReference>
<evidence type="ECO:0000256" key="5">
    <source>
        <dbReference type="ARBA" id="ARBA00038359"/>
    </source>
</evidence>
<name>A0A1V6U168_9EURO</name>
<comment type="subcellular location">
    <subcellularLocation>
        <location evidence="1">Membrane</location>
        <topology evidence="1">Multi-pass membrane protein</topology>
    </subcellularLocation>
</comment>
<evidence type="ECO:0000313" key="10">
    <source>
        <dbReference type="Proteomes" id="UP000191285"/>
    </source>
</evidence>
<keyword evidence="4 7" id="KW-0472">Membrane</keyword>
<feature type="region of interest" description="Disordered" evidence="6">
    <location>
        <begin position="292"/>
        <end position="370"/>
    </location>
</feature>
<gene>
    <name evidence="9" type="ORF">PENSTE_c001G07781</name>
</gene>
<dbReference type="PANTHER" id="PTHR33048">
    <property type="entry name" value="PTH11-LIKE INTEGRAL MEMBRANE PROTEIN (AFU_ORTHOLOGUE AFUA_5G11245)"/>
    <property type="match status" value="1"/>
</dbReference>
<comment type="similarity">
    <text evidence="5">Belongs to the SAT4 family.</text>
</comment>
<keyword evidence="3 7" id="KW-1133">Transmembrane helix</keyword>
<feature type="transmembrane region" description="Helical" evidence="7">
    <location>
        <begin position="15"/>
        <end position="37"/>
    </location>
</feature>
<keyword evidence="10" id="KW-1185">Reference proteome</keyword>
<dbReference type="EMBL" id="MLKD01000001">
    <property type="protein sequence ID" value="OQE32231.1"/>
    <property type="molecule type" value="Genomic_DNA"/>
</dbReference>